<protein>
    <submittedName>
        <fullName evidence="3">DUF115 domain-containing protein</fullName>
    </submittedName>
</protein>
<feature type="domain" description="Glycosyltransferase Maf N-terminal" evidence="2">
    <location>
        <begin position="72"/>
        <end position="183"/>
    </location>
</feature>
<dbReference type="Proteomes" id="UP001079657">
    <property type="component" value="Unassembled WGS sequence"/>
</dbReference>
<accession>A0ABT4CMY7</accession>
<proteinExistence type="predicted"/>
<dbReference type="SUPFAM" id="SSF53335">
    <property type="entry name" value="S-adenosyl-L-methionine-dependent methyltransferases"/>
    <property type="match status" value="1"/>
</dbReference>
<dbReference type="InterPro" id="IPR002826">
    <property type="entry name" value="MptE-like"/>
</dbReference>
<gene>
    <name evidence="3" type="ORF">OXH55_07175</name>
</gene>
<sequence>MLNNNLNILKEYYSELYKEILNHDEKKLPKIVESKNGMPNLMLNSGEWIHSTYNPEKEAVRWIEGFDVEDQDTILVIGLGLGYYLDNLIEKYSNKKLIIIEPNLEIFIKLLEVNDIGDYLKSENIVFIVGKEAYIVRRLISEYFSQNKIKRVYTAEMSIYRKINEEYIEELYEEIHKGLSMLMGNIATEAAFAQMWLNNAIRNFEYIKDIPNVSVTKDKFKDIPVVIVSAGPSLDKNVHYLKTIYNKALIIAVGSAVNILEKKGITPHIIMGLDGQEMEAKLFQNLKNHKSIFVYGASVHYKAVQDYKGLKMCLVLKSDLTMIELYKKLGIDIDTFSTGPSVSNVALVLAHYLQASNILIIGQDLAYTNDNRYAEGGILNYNIEKKEVEKKSNYVKRKDIYGNDVYTKTDLIGIKNWFEDYVKIFEDEITVYNCTEGGLGIKGVPNMSFKEAIEKFCIKEFDIYEELVSLAKEKSCIDVDRYNDLLSKYKEETDKCIELSKKRLKQIYKLLDEYKSDDFQVKLVKLLSISEKIEEFELFEIFIYPTGRCYIDAITSAVNNKLEKLNNINEKNKVLLDGLTYQYEYIDECLQIVKLALEKEDIPYIS</sequence>
<dbReference type="PANTHER" id="PTHR41786:SF1">
    <property type="entry name" value="6-HYDROXYMETHYLPTERIN DIPHOSPHOKINASE MPTE-LIKE DOMAIN-CONTAINING PROTEIN"/>
    <property type="match status" value="1"/>
</dbReference>
<dbReference type="InterPro" id="IPR045376">
    <property type="entry name" value="Maf_N"/>
</dbReference>
<reference evidence="3" key="1">
    <citation type="submission" date="2022-12" db="EMBL/GenBank/DDBJ databases">
        <authorList>
            <person name="Wang J."/>
        </authorList>
    </citation>
    <scope>NUCLEOTIDE SEQUENCE</scope>
    <source>
        <strain evidence="3">HY-42-06</strain>
    </source>
</reference>
<evidence type="ECO:0000313" key="4">
    <source>
        <dbReference type="Proteomes" id="UP001079657"/>
    </source>
</evidence>
<comment type="caution">
    <text evidence="3">The sequence shown here is derived from an EMBL/GenBank/DDBJ whole genome shotgun (WGS) entry which is preliminary data.</text>
</comment>
<dbReference type="InterPro" id="IPR029063">
    <property type="entry name" value="SAM-dependent_MTases_sf"/>
</dbReference>
<dbReference type="EMBL" id="JAPQES010000002">
    <property type="protein sequence ID" value="MCY6370414.1"/>
    <property type="molecule type" value="Genomic_DNA"/>
</dbReference>
<dbReference type="PANTHER" id="PTHR41786">
    <property type="entry name" value="MOTILITY ACCESSORY FACTOR MAF"/>
    <property type="match status" value="1"/>
</dbReference>
<evidence type="ECO:0000259" key="2">
    <source>
        <dbReference type="Pfam" id="PF20157"/>
    </source>
</evidence>
<dbReference type="Pfam" id="PF20157">
    <property type="entry name" value="Maf_flag10_N"/>
    <property type="match status" value="1"/>
</dbReference>
<name>A0ABT4CMY7_9CLOT</name>
<keyword evidence="4" id="KW-1185">Reference proteome</keyword>
<dbReference type="Pfam" id="PF01973">
    <property type="entry name" value="MptE-like"/>
    <property type="match status" value="1"/>
</dbReference>
<feature type="domain" description="6-hydroxymethylpterin diphosphokinase MptE-like" evidence="1">
    <location>
        <begin position="198"/>
        <end position="370"/>
    </location>
</feature>
<evidence type="ECO:0000313" key="3">
    <source>
        <dbReference type="EMBL" id="MCY6370414.1"/>
    </source>
</evidence>
<evidence type="ECO:0000259" key="1">
    <source>
        <dbReference type="Pfam" id="PF01973"/>
    </source>
</evidence>
<organism evidence="3 4">
    <name type="scientific">Clostridium ganghwense</name>
    <dbReference type="NCBI Taxonomy" id="312089"/>
    <lineage>
        <taxon>Bacteria</taxon>
        <taxon>Bacillati</taxon>
        <taxon>Bacillota</taxon>
        <taxon>Clostridia</taxon>
        <taxon>Eubacteriales</taxon>
        <taxon>Clostridiaceae</taxon>
        <taxon>Clostridium</taxon>
    </lineage>
</organism>
<dbReference type="RefSeq" id="WP_268049156.1">
    <property type="nucleotide sequence ID" value="NZ_JAPQES010000002.1"/>
</dbReference>